<evidence type="ECO:0000313" key="3">
    <source>
        <dbReference type="Proteomes" id="UP001153269"/>
    </source>
</evidence>
<name>A0A9N7Z7B6_PLEPL</name>
<evidence type="ECO:0000313" key="2">
    <source>
        <dbReference type="EMBL" id="CAB1453106.1"/>
    </source>
</evidence>
<feature type="region of interest" description="Disordered" evidence="1">
    <location>
        <begin position="61"/>
        <end position="96"/>
    </location>
</feature>
<dbReference type="Proteomes" id="UP001153269">
    <property type="component" value="Unassembled WGS sequence"/>
</dbReference>
<dbReference type="AlphaFoldDB" id="A0A9N7Z7B6"/>
<dbReference type="EMBL" id="CADEAL010004157">
    <property type="protein sequence ID" value="CAB1453106.1"/>
    <property type="molecule type" value="Genomic_DNA"/>
</dbReference>
<keyword evidence="3" id="KW-1185">Reference proteome</keyword>
<feature type="non-terminal residue" evidence="2">
    <location>
        <position position="186"/>
    </location>
</feature>
<sequence>MIQPDRCADSQCFVAISHAHCERNMSGSRRSSKKSDEWELRAKVTHLTDACTHKLEDSSCVKSSKPRSIPTALQRDAVQVRSQSKRSKKKKGVFQRTENPLVGLKSRGASIIPCMHANKRRERRRGEEERRRGEILLTLEPVYQEFLCSSTARTPRLCHSLILLSSEQRVSSGRGEREWKLLLFIN</sequence>
<accession>A0A9N7Z7B6</accession>
<gene>
    <name evidence="2" type="ORF">PLEPLA_LOCUS40856</name>
</gene>
<feature type="compositionally biased region" description="Basic residues" evidence="1">
    <location>
        <begin position="83"/>
        <end position="93"/>
    </location>
</feature>
<proteinExistence type="predicted"/>
<evidence type="ECO:0000256" key="1">
    <source>
        <dbReference type="SAM" id="MobiDB-lite"/>
    </source>
</evidence>
<reference evidence="2" key="1">
    <citation type="submission" date="2020-03" db="EMBL/GenBank/DDBJ databases">
        <authorList>
            <person name="Weist P."/>
        </authorList>
    </citation>
    <scope>NUCLEOTIDE SEQUENCE</scope>
</reference>
<protein>
    <submittedName>
        <fullName evidence="2">Uncharacterized protein</fullName>
    </submittedName>
</protein>
<organism evidence="2 3">
    <name type="scientific">Pleuronectes platessa</name>
    <name type="common">European plaice</name>
    <dbReference type="NCBI Taxonomy" id="8262"/>
    <lineage>
        <taxon>Eukaryota</taxon>
        <taxon>Metazoa</taxon>
        <taxon>Chordata</taxon>
        <taxon>Craniata</taxon>
        <taxon>Vertebrata</taxon>
        <taxon>Euteleostomi</taxon>
        <taxon>Actinopterygii</taxon>
        <taxon>Neopterygii</taxon>
        <taxon>Teleostei</taxon>
        <taxon>Neoteleostei</taxon>
        <taxon>Acanthomorphata</taxon>
        <taxon>Carangaria</taxon>
        <taxon>Pleuronectiformes</taxon>
        <taxon>Pleuronectoidei</taxon>
        <taxon>Pleuronectidae</taxon>
        <taxon>Pleuronectes</taxon>
    </lineage>
</organism>
<comment type="caution">
    <text evidence="2">The sequence shown here is derived from an EMBL/GenBank/DDBJ whole genome shotgun (WGS) entry which is preliminary data.</text>
</comment>